<gene>
    <name evidence="2" type="ORF">FSC37_22370</name>
</gene>
<comment type="caution">
    <text evidence="2">The sequence shown here is derived from an EMBL/GenBank/DDBJ whole genome shotgun (WGS) entry which is preliminary data.</text>
</comment>
<evidence type="ECO:0000313" key="3">
    <source>
        <dbReference type="Proteomes" id="UP000321832"/>
    </source>
</evidence>
<dbReference type="EMBL" id="VOPW01000002">
    <property type="protein sequence ID" value="TXC62120.1"/>
    <property type="molecule type" value="Genomic_DNA"/>
</dbReference>
<reference evidence="2 3" key="1">
    <citation type="submission" date="2019-08" db="EMBL/GenBank/DDBJ databases">
        <authorList>
            <person name="Khan S.A."/>
            <person name="Jeon C.O."/>
            <person name="Jeong S.E."/>
        </authorList>
    </citation>
    <scope>NUCLEOTIDE SEQUENCE [LARGE SCALE GENOMIC DNA]</scope>
    <source>
        <strain evidence="3">IMCC1728</strain>
    </source>
</reference>
<dbReference type="PROSITE" id="PS51257">
    <property type="entry name" value="PROKAR_LIPOPROTEIN"/>
    <property type="match status" value="1"/>
</dbReference>
<keyword evidence="3" id="KW-1185">Reference proteome</keyword>
<dbReference type="AlphaFoldDB" id="A0A5C6TPI4"/>
<evidence type="ECO:0000256" key="1">
    <source>
        <dbReference type="SAM" id="SignalP"/>
    </source>
</evidence>
<sequence>MRFFMLSFFRLVASVVFFGARAAIVVLALAGCSDSDRDTSLFDISYRCAPDAMDFTVPNTLYAVGWTTIKNASSAAVEYAVTASAVVEFPNGIVTRNALFAWVGKVGSAAVGDRSRADFQDELLGFEKKRLDISIKKNVTVAAGATDFVMLGVLMNAIPMNACYRDVQVSARAA</sequence>
<proteinExistence type="predicted"/>
<keyword evidence="1" id="KW-0732">Signal</keyword>
<name>A0A5C6TPI4_9BURK</name>
<protein>
    <submittedName>
        <fullName evidence="2">Uncharacterized protein</fullName>
    </submittedName>
</protein>
<evidence type="ECO:0000313" key="2">
    <source>
        <dbReference type="EMBL" id="TXC62120.1"/>
    </source>
</evidence>
<accession>A0A5C6TPI4</accession>
<dbReference type="Proteomes" id="UP000321832">
    <property type="component" value="Unassembled WGS sequence"/>
</dbReference>
<feature type="signal peptide" evidence="1">
    <location>
        <begin position="1"/>
        <end position="22"/>
    </location>
</feature>
<organism evidence="2 3">
    <name type="scientific">Piscinibacter aquaticus</name>
    <dbReference type="NCBI Taxonomy" id="392597"/>
    <lineage>
        <taxon>Bacteria</taxon>
        <taxon>Pseudomonadati</taxon>
        <taxon>Pseudomonadota</taxon>
        <taxon>Betaproteobacteria</taxon>
        <taxon>Burkholderiales</taxon>
        <taxon>Sphaerotilaceae</taxon>
        <taxon>Piscinibacter</taxon>
    </lineage>
</organism>
<feature type="chain" id="PRO_5022823596" evidence="1">
    <location>
        <begin position="23"/>
        <end position="174"/>
    </location>
</feature>